<gene>
    <name evidence="1" type="ORF">I316_07841</name>
</gene>
<dbReference type="InterPro" id="IPR029032">
    <property type="entry name" value="AhpD-like"/>
</dbReference>
<evidence type="ECO:0000313" key="2">
    <source>
        <dbReference type="Proteomes" id="UP000092666"/>
    </source>
</evidence>
<dbReference type="PANTHER" id="PTHR28180">
    <property type="entry name" value="CONSERVED MITOCHONDRIAL PROTEIN-RELATED"/>
    <property type="match status" value="1"/>
</dbReference>
<reference evidence="2" key="2">
    <citation type="submission" date="2013-12" db="EMBL/GenBank/DDBJ databases">
        <title>Evolution of pathogenesis and genome organization in the Tremellales.</title>
        <authorList>
            <person name="Cuomo C."/>
            <person name="Litvintseva A."/>
            <person name="Heitman J."/>
            <person name="Chen Y."/>
            <person name="Sun S."/>
            <person name="Springer D."/>
            <person name="Dromer F."/>
            <person name="Young S."/>
            <person name="Zeng Q."/>
            <person name="Chapman S."/>
            <person name="Gujja S."/>
            <person name="Saif S."/>
            <person name="Birren B."/>
        </authorList>
    </citation>
    <scope>NUCLEOTIDE SEQUENCE [LARGE SCALE GENOMIC DNA]</scope>
    <source>
        <strain evidence="2">BCC8398</strain>
    </source>
</reference>
<keyword evidence="2" id="KW-1185">Reference proteome</keyword>
<organism evidence="1 2">
    <name type="scientific">Kwoniella heveanensis BCC8398</name>
    <dbReference type="NCBI Taxonomy" id="1296120"/>
    <lineage>
        <taxon>Eukaryota</taxon>
        <taxon>Fungi</taxon>
        <taxon>Dikarya</taxon>
        <taxon>Basidiomycota</taxon>
        <taxon>Agaricomycotina</taxon>
        <taxon>Tremellomycetes</taxon>
        <taxon>Tremellales</taxon>
        <taxon>Cryptococcaceae</taxon>
        <taxon>Kwoniella</taxon>
    </lineage>
</organism>
<protein>
    <submittedName>
        <fullName evidence="1">Uncharacterized protein</fullName>
    </submittedName>
</protein>
<dbReference type="EMBL" id="KV700148">
    <property type="protein sequence ID" value="OCF30513.1"/>
    <property type="molecule type" value="Genomic_DNA"/>
</dbReference>
<dbReference type="Gene3D" id="1.20.1290.10">
    <property type="entry name" value="AhpD-like"/>
    <property type="match status" value="1"/>
</dbReference>
<accession>A0A1B9GHK8</accession>
<dbReference type="PANTHER" id="PTHR28180:SF2">
    <property type="entry name" value="PEROXISOMAL PROTEIN 2"/>
    <property type="match status" value="1"/>
</dbReference>
<sequence length="294" mass="30690">MSKAAAVKLSPVVKSLIGAPHALGSAIPKPAPEKVHALFEKIRVKGEQGGVGPDSWLTLSTGSLVTVNSPATLCSLFDYASSRSEGLQGKINAAAVIRETALKCISFSGIPRTINSLVALRAHLPEDVKSGLGTEPTRQPTPDNVEATLARGIGLWDAIYEPHSAKLLSKLSDAHPDLPVHILASHYSLLLSDPFGTSPPGGYKIGRVLTSVVAMACLRAQQGVAPQLTSHVFGLKKSLLEGGGADGEQPVQGQEWLTSDDGVQWILESTDDISAVIGEGRSTFAGPTGVKAKL</sequence>
<evidence type="ECO:0000313" key="1">
    <source>
        <dbReference type="EMBL" id="OCF30513.1"/>
    </source>
</evidence>
<proteinExistence type="predicted"/>
<dbReference type="STRING" id="1296120.A0A1B9GHK8"/>
<dbReference type="Proteomes" id="UP000092666">
    <property type="component" value="Unassembled WGS sequence"/>
</dbReference>
<name>A0A1B9GHK8_9TREE</name>
<dbReference type="SUPFAM" id="SSF69118">
    <property type="entry name" value="AhpD-like"/>
    <property type="match status" value="1"/>
</dbReference>
<dbReference type="AlphaFoldDB" id="A0A1B9GHK8"/>
<dbReference type="OrthoDB" id="5392202at2759"/>
<reference evidence="1 2" key="1">
    <citation type="submission" date="2013-07" db="EMBL/GenBank/DDBJ databases">
        <title>The Genome Sequence of Cryptococcus heveanensis BCC8398.</title>
        <authorList>
            <consortium name="The Broad Institute Genome Sequencing Platform"/>
            <person name="Cuomo C."/>
            <person name="Litvintseva A."/>
            <person name="Chen Y."/>
            <person name="Heitman J."/>
            <person name="Sun S."/>
            <person name="Springer D."/>
            <person name="Dromer F."/>
            <person name="Young S.K."/>
            <person name="Zeng Q."/>
            <person name="Gargeya S."/>
            <person name="Fitzgerald M."/>
            <person name="Abouelleil A."/>
            <person name="Alvarado L."/>
            <person name="Berlin A.M."/>
            <person name="Chapman S.B."/>
            <person name="Dewar J."/>
            <person name="Goldberg J."/>
            <person name="Griggs A."/>
            <person name="Gujja S."/>
            <person name="Hansen M."/>
            <person name="Howarth C."/>
            <person name="Imamovic A."/>
            <person name="Larimer J."/>
            <person name="McCowan C."/>
            <person name="Murphy C."/>
            <person name="Pearson M."/>
            <person name="Priest M."/>
            <person name="Roberts A."/>
            <person name="Saif S."/>
            <person name="Shea T."/>
            <person name="Sykes S."/>
            <person name="Wortman J."/>
            <person name="Nusbaum C."/>
            <person name="Birren B."/>
        </authorList>
    </citation>
    <scope>NUCLEOTIDE SEQUENCE [LARGE SCALE GENOMIC DNA]</scope>
    <source>
        <strain evidence="1 2">BCC8398</strain>
    </source>
</reference>
<dbReference type="InterPro" id="IPR052999">
    <property type="entry name" value="PTS1_Protein"/>
</dbReference>